<dbReference type="SUPFAM" id="SSF50129">
    <property type="entry name" value="GroES-like"/>
    <property type="match status" value="1"/>
</dbReference>
<name>A0A9X3YKE8_9GAMM</name>
<dbReference type="InterPro" id="IPR036291">
    <property type="entry name" value="NAD(P)-bd_dom_sf"/>
</dbReference>
<dbReference type="Proteomes" id="UP001139971">
    <property type="component" value="Unassembled WGS sequence"/>
</dbReference>
<dbReference type="CDD" id="cd08276">
    <property type="entry name" value="MDR7"/>
    <property type="match status" value="1"/>
</dbReference>
<dbReference type="PANTHER" id="PTHR45033:SF2">
    <property type="entry name" value="ZINC-TYPE ALCOHOL DEHYDROGENASE-LIKE PROTEIN C1773.06C"/>
    <property type="match status" value="1"/>
</dbReference>
<dbReference type="InterPro" id="IPR011032">
    <property type="entry name" value="GroES-like_sf"/>
</dbReference>
<dbReference type="PANTHER" id="PTHR45033">
    <property type="match status" value="1"/>
</dbReference>
<dbReference type="RefSeq" id="WP_263545443.1">
    <property type="nucleotide sequence ID" value="NZ_JAOVZO020000017.1"/>
</dbReference>
<feature type="domain" description="Enoyl reductase (ER)" evidence="1">
    <location>
        <begin position="10"/>
        <end position="334"/>
    </location>
</feature>
<evidence type="ECO:0000313" key="2">
    <source>
        <dbReference type="EMBL" id="MDC8013232.1"/>
    </source>
</evidence>
<reference evidence="2" key="1">
    <citation type="submission" date="2023-02" db="EMBL/GenBank/DDBJ databases">
        <title>Tahibacter soli sp. nov. isolated from soil.</title>
        <authorList>
            <person name="Baek J.H."/>
            <person name="Lee J.K."/>
            <person name="Choi D.G."/>
            <person name="Jeon C.O."/>
        </authorList>
    </citation>
    <scope>NUCLEOTIDE SEQUENCE</scope>
    <source>
        <strain evidence="2">BL</strain>
    </source>
</reference>
<evidence type="ECO:0000313" key="3">
    <source>
        <dbReference type="Proteomes" id="UP001139971"/>
    </source>
</evidence>
<protein>
    <submittedName>
        <fullName evidence="2">NAD(P)-dependent alcohol dehydrogenase</fullName>
    </submittedName>
</protein>
<dbReference type="AlphaFoldDB" id="A0A9X3YKE8"/>
<accession>A0A9X3YKE8</accession>
<dbReference type="Pfam" id="PF08240">
    <property type="entry name" value="ADH_N"/>
    <property type="match status" value="1"/>
</dbReference>
<comment type="caution">
    <text evidence="2">The sequence shown here is derived from an EMBL/GenBank/DDBJ whole genome shotgun (WGS) entry which is preliminary data.</text>
</comment>
<dbReference type="GO" id="GO:0016491">
    <property type="term" value="F:oxidoreductase activity"/>
    <property type="evidence" value="ECO:0007669"/>
    <property type="project" value="InterPro"/>
</dbReference>
<dbReference type="Gene3D" id="3.40.50.720">
    <property type="entry name" value="NAD(P)-binding Rossmann-like Domain"/>
    <property type="match status" value="1"/>
</dbReference>
<dbReference type="InterPro" id="IPR052711">
    <property type="entry name" value="Zinc_ADH-like"/>
</dbReference>
<dbReference type="Pfam" id="PF00107">
    <property type="entry name" value="ADH_zinc_N"/>
    <property type="match status" value="1"/>
</dbReference>
<dbReference type="SMART" id="SM00829">
    <property type="entry name" value="PKS_ER"/>
    <property type="match status" value="1"/>
</dbReference>
<organism evidence="2 3">
    <name type="scientific">Tahibacter soli</name>
    <dbReference type="NCBI Taxonomy" id="2983605"/>
    <lineage>
        <taxon>Bacteria</taxon>
        <taxon>Pseudomonadati</taxon>
        <taxon>Pseudomonadota</taxon>
        <taxon>Gammaproteobacteria</taxon>
        <taxon>Lysobacterales</taxon>
        <taxon>Rhodanobacteraceae</taxon>
        <taxon>Tahibacter</taxon>
    </lineage>
</organism>
<evidence type="ECO:0000259" key="1">
    <source>
        <dbReference type="SMART" id="SM00829"/>
    </source>
</evidence>
<dbReference type="InterPro" id="IPR020843">
    <property type="entry name" value="ER"/>
</dbReference>
<dbReference type="SUPFAM" id="SSF51735">
    <property type="entry name" value="NAD(P)-binding Rossmann-fold domains"/>
    <property type="match status" value="1"/>
</dbReference>
<dbReference type="InterPro" id="IPR013149">
    <property type="entry name" value="ADH-like_C"/>
</dbReference>
<keyword evidence="3" id="KW-1185">Reference proteome</keyword>
<dbReference type="InterPro" id="IPR013154">
    <property type="entry name" value="ADH-like_N"/>
</dbReference>
<dbReference type="Gene3D" id="3.90.180.10">
    <property type="entry name" value="Medium-chain alcohol dehydrogenases, catalytic domain"/>
    <property type="match status" value="1"/>
</dbReference>
<proteinExistence type="predicted"/>
<dbReference type="EMBL" id="JAOVZO020000017">
    <property type="protein sequence ID" value="MDC8013232.1"/>
    <property type="molecule type" value="Genomic_DNA"/>
</dbReference>
<gene>
    <name evidence="2" type="ORF">OD750_011850</name>
</gene>
<sequence>MKAYHVHPGKNFDGIVAIDRASVAPGPGEVRVRIRAVALNYRDLMVIRGSYLGGDVKPVVPASDGAGDVIDVGPGVTRFKPGDRVATTFFANWIDGRQTPAKSALSFGGLIDGALAEEIVVSEDALFAVPEHLDYAEAATLTCAGATAWNSLFVEGRVPTGGSVLLLGTGGVSIWALQLAKAAGLRTLITSGSDAKLERARSLGADVTINYRTSPEWHEDVLRATNGEGVDLVVEVGGTGTLRRSVAATRMGGTIAIVGGVSGFGGDIDPMTLIRGAKHVTGIYVGSLAMLEDLARFVSLHRIRPVVDRVFAFGEARDAYAYLDAGSHFGKVAIAVN</sequence>